<keyword evidence="2" id="KW-0507">mRNA processing</keyword>
<evidence type="ECO:0000256" key="9">
    <source>
        <dbReference type="ARBA" id="ARBA00023187"/>
    </source>
</evidence>
<dbReference type="AlphaFoldDB" id="F0ZX75"/>
<proteinExistence type="predicted"/>
<dbReference type="GeneID" id="10505765"/>
<evidence type="ECO:0000259" key="15">
    <source>
        <dbReference type="PROSITE" id="PS50103"/>
    </source>
</evidence>
<evidence type="ECO:0000256" key="10">
    <source>
        <dbReference type="ARBA" id="ARBA00023242"/>
    </source>
</evidence>
<dbReference type="InterPro" id="IPR000504">
    <property type="entry name" value="RRM_dom"/>
</dbReference>
<keyword evidence="7 11" id="KW-0694">RNA-binding</keyword>
<dbReference type="GO" id="GO:0005681">
    <property type="term" value="C:spliceosomal complex"/>
    <property type="evidence" value="ECO:0000318"/>
    <property type="project" value="GO_Central"/>
</dbReference>
<accession>F0ZX75</accession>
<keyword evidence="4" id="KW-0677">Repeat</keyword>
<feature type="compositionally biased region" description="Polar residues" evidence="13">
    <location>
        <begin position="317"/>
        <end position="333"/>
    </location>
</feature>
<dbReference type="eggNOG" id="KOG2202">
    <property type="taxonomic scope" value="Eukaryota"/>
</dbReference>
<keyword evidence="8" id="KW-0238">DNA-binding</keyword>
<feature type="region of interest" description="Disordered" evidence="13">
    <location>
        <begin position="185"/>
        <end position="429"/>
    </location>
</feature>
<feature type="compositionally biased region" description="Polar residues" evidence="13">
    <location>
        <begin position="419"/>
        <end position="429"/>
    </location>
</feature>
<evidence type="ECO:0000256" key="11">
    <source>
        <dbReference type="PROSITE-ProRule" id="PRU00176"/>
    </source>
</evidence>
<comment type="subcellular location">
    <subcellularLocation>
        <location evidence="1">Nucleus</location>
    </subcellularLocation>
</comment>
<evidence type="ECO:0000256" key="1">
    <source>
        <dbReference type="ARBA" id="ARBA00004123"/>
    </source>
</evidence>
<dbReference type="PROSITE" id="PS50102">
    <property type="entry name" value="RRM"/>
    <property type="match status" value="1"/>
</dbReference>
<evidence type="ECO:0000256" key="5">
    <source>
        <dbReference type="ARBA" id="ARBA00022771"/>
    </source>
</evidence>
<keyword evidence="10" id="KW-0539">Nucleus</keyword>
<dbReference type="Pfam" id="PF00642">
    <property type="entry name" value="zf-CCCH"/>
    <property type="match status" value="2"/>
</dbReference>
<sequence length="429" mass="49220">MAERRAAIFGTEKDQQNCPFYLKIGACRHGDRCSRLHNKPVISQTILLPNLYQSPISKKAIEQNGGVAPNLTEVELQQHFDEFYEDIFEGLTKYGQVDLLNVCANLGDHLVGNVYVKYAREDEANESIKGLKGRFYDGRPIIAEFSPVTDFTEARCRQYDIGACNRGGYCNFMHLHTPSKSLQIKLFGDRRSRSPSPRGRYERGGGGRDQERYNDRDRDYGRGRGYDRYNDRDRGYDRYNDRYDRDRGYGGRRDSYDRDRRYNDRDRDYGGRHSKSPDYSRAPPDRNGDFNRSHYPPPPENGQPPHPIDYYPPPISSGMSPLPTQQQPISSGMSGYPHSEQPPQPPQQPPPQQTTNGNNSNNNNNSNTVPGEKRKERENEDQNSDKRLKVEPNDSGDHTSIQWSSSDERRTDDYDVKTSLKTSIAETKE</sequence>
<evidence type="ECO:0000313" key="16">
    <source>
        <dbReference type="EMBL" id="EGC31448.1"/>
    </source>
</evidence>
<dbReference type="RefSeq" id="XP_003292017.1">
    <property type="nucleotide sequence ID" value="XM_003291969.1"/>
</dbReference>
<protein>
    <submittedName>
        <fullName evidence="16">Uncharacterized protein</fullName>
    </submittedName>
</protein>
<evidence type="ECO:0000256" key="4">
    <source>
        <dbReference type="ARBA" id="ARBA00022737"/>
    </source>
</evidence>
<evidence type="ECO:0000259" key="14">
    <source>
        <dbReference type="PROSITE" id="PS50102"/>
    </source>
</evidence>
<evidence type="ECO:0000256" key="2">
    <source>
        <dbReference type="ARBA" id="ARBA00022664"/>
    </source>
</evidence>
<dbReference type="InterPro" id="IPR035979">
    <property type="entry name" value="RBD_domain_sf"/>
</dbReference>
<organism evidence="16 17">
    <name type="scientific">Dictyostelium purpureum</name>
    <name type="common">Slime mold</name>
    <dbReference type="NCBI Taxonomy" id="5786"/>
    <lineage>
        <taxon>Eukaryota</taxon>
        <taxon>Amoebozoa</taxon>
        <taxon>Evosea</taxon>
        <taxon>Eumycetozoa</taxon>
        <taxon>Dictyostelia</taxon>
        <taxon>Dictyosteliales</taxon>
        <taxon>Dictyosteliaceae</taxon>
        <taxon>Dictyostelium</taxon>
    </lineage>
</organism>
<dbReference type="InParanoid" id="F0ZX75"/>
<dbReference type="PROSITE" id="PS50103">
    <property type="entry name" value="ZF_C3H1"/>
    <property type="match status" value="2"/>
</dbReference>
<dbReference type="GO" id="GO:0089701">
    <property type="term" value="C:U2AF complex"/>
    <property type="evidence" value="ECO:0000318"/>
    <property type="project" value="GO_Central"/>
</dbReference>
<dbReference type="FunFam" id="3.30.70.330:FF:000122">
    <property type="entry name" value="Splicing factor U2AF small subunit"/>
    <property type="match status" value="1"/>
</dbReference>
<dbReference type="FunCoup" id="F0ZX75">
    <property type="interactions" value="105"/>
</dbReference>
<feature type="compositionally biased region" description="Pro residues" evidence="13">
    <location>
        <begin position="340"/>
        <end position="352"/>
    </location>
</feature>
<keyword evidence="5 12" id="KW-0863">Zinc-finger</keyword>
<feature type="zinc finger region" description="C3H1-type" evidence="12">
    <location>
        <begin position="12"/>
        <end position="40"/>
    </location>
</feature>
<feature type="zinc finger region" description="C3H1-type" evidence="12">
    <location>
        <begin position="150"/>
        <end position="177"/>
    </location>
</feature>
<evidence type="ECO:0000313" key="17">
    <source>
        <dbReference type="Proteomes" id="UP000001064"/>
    </source>
</evidence>
<feature type="domain" description="C3H1-type" evidence="15">
    <location>
        <begin position="150"/>
        <end position="177"/>
    </location>
</feature>
<dbReference type="OMA" id="GYDRYND"/>
<feature type="domain" description="C3H1-type" evidence="15">
    <location>
        <begin position="12"/>
        <end position="40"/>
    </location>
</feature>
<evidence type="ECO:0000256" key="13">
    <source>
        <dbReference type="SAM" id="MobiDB-lite"/>
    </source>
</evidence>
<feature type="compositionally biased region" description="Basic and acidic residues" evidence="13">
    <location>
        <begin position="406"/>
        <end position="418"/>
    </location>
</feature>
<feature type="compositionally biased region" description="Pro residues" evidence="13">
    <location>
        <begin position="295"/>
        <end position="315"/>
    </location>
</feature>
<name>F0ZX75_DICPU</name>
<feature type="domain" description="RRM" evidence="14">
    <location>
        <begin position="44"/>
        <end position="148"/>
    </location>
</feature>
<dbReference type="Gene3D" id="3.30.70.330">
    <property type="match status" value="1"/>
</dbReference>
<dbReference type="GO" id="GO:0030628">
    <property type="term" value="F:pre-mRNA 3'-splice site binding"/>
    <property type="evidence" value="ECO:0000318"/>
    <property type="project" value="GO_Central"/>
</dbReference>
<keyword evidence="17" id="KW-1185">Reference proteome</keyword>
<dbReference type="SMART" id="SM00356">
    <property type="entry name" value="ZnF_C3H1"/>
    <property type="match status" value="2"/>
</dbReference>
<dbReference type="STRING" id="5786.F0ZX75"/>
<dbReference type="InterPro" id="IPR003954">
    <property type="entry name" value="RRM_euk-type"/>
</dbReference>
<dbReference type="InterPro" id="IPR012677">
    <property type="entry name" value="Nucleotide-bd_a/b_plait_sf"/>
</dbReference>
<evidence type="ECO:0000256" key="6">
    <source>
        <dbReference type="ARBA" id="ARBA00022833"/>
    </source>
</evidence>
<dbReference type="SUPFAM" id="SSF54928">
    <property type="entry name" value="RNA-binding domain, RBD"/>
    <property type="match status" value="1"/>
</dbReference>
<dbReference type="InterPro" id="IPR009145">
    <property type="entry name" value="U2AF_small"/>
</dbReference>
<dbReference type="GO" id="GO:0000398">
    <property type="term" value="P:mRNA splicing, via spliceosome"/>
    <property type="evidence" value="ECO:0000318"/>
    <property type="project" value="GO_Central"/>
</dbReference>
<dbReference type="PRINTS" id="PR01848">
    <property type="entry name" value="U2AUXFACTOR"/>
</dbReference>
<dbReference type="PANTHER" id="PTHR12620">
    <property type="entry name" value="U2 SNRNP AUXILIARY FACTOR, SMALL SUBUNIT"/>
    <property type="match status" value="1"/>
</dbReference>
<evidence type="ECO:0000256" key="12">
    <source>
        <dbReference type="PROSITE-ProRule" id="PRU00723"/>
    </source>
</evidence>
<dbReference type="KEGG" id="dpp:DICPUDRAFT_57704"/>
<evidence type="ECO:0000256" key="7">
    <source>
        <dbReference type="ARBA" id="ARBA00022884"/>
    </source>
</evidence>
<dbReference type="Proteomes" id="UP000001064">
    <property type="component" value="Unassembled WGS sequence"/>
</dbReference>
<dbReference type="EMBL" id="GL871253">
    <property type="protein sequence ID" value="EGC31448.1"/>
    <property type="molecule type" value="Genomic_DNA"/>
</dbReference>
<keyword evidence="6 12" id="KW-0862">Zinc</keyword>
<dbReference type="SMART" id="SM00361">
    <property type="entry name" value="RRM_1"/>
    <property type="match status" value="1"/>
</dbReference>
<dbReference type="InterPro" id="IPR000571">
    <property type="entry name" value="Znf_CCCH"/>
</dbReference>
<feature type="compositionally biased region" description="Basic and acidic residues" evidence="13">
    <location>
        <begin position="371"/>
        <end position="397"/>
    </location>
</feature>
<evidence type="ECO:0000256" key="3">
    <source>
        <dbReference type="ARBA" id="ARBA00022723"/>
    </source>
</evidence>
<reference evidence="17" key="1">
    <citation type="journal article" date="2011" name="Genome Biol.">
        <title>Comparative genomics of the social amoebae Dictyostelium discoideum and Dictyostelium purpureum.</title>
        <authorList>
            <consortium name="US DOE Joint Genome Institute (JGI-PGF)"/>
            <person name="Sucgang R."/>
            <person name="Kuo A."/>
            <person name="Tian X."/>
            <person name="Salerno W."/>
            <person name="Parikh A."/>
            <person name="Feasley C.L."/>
            <person name="Dalin E."/>
            <person name="Tu H."/>
            <person name="Huang E."/>
            <person name="Barry K."/>
            <person name="Lindquist E."/>
            <person name="Shapiro H."/>
            <person name="Bruce D."/>
            <person name="Schmutz J."/>
            <person name="Salamov A."/>
            <person name="Fey P."/>
            <person name="Gaudet P."/>
            <person name="Anjard C."/>
            <person name="Babu M.M."/>
            <person name="Basu S."/>
            <person name="Bushmanova Y."/>
            <person name="van der Wel H."/>
            <person name="Katoh-Kurasawa M."/>
            <person name="Dinh C."/>
            <person name="Coutinho P.M."/>
            <person name="Saito T."/>
            <person name="Elias M."/>
            <person name="Schaap P."/>
            <person name="Kay R.R."/>
            <person name="Henrissat B."/>
            <person name="Eichinger L."/>
            <person name="Rivero F."/>
            <person name="Putnam N.H."/>
            <person name="West C.M."/>
            <person name="Loomis W.F."/>
            <person name="Chisholm R.L."/>
            <person name="Shaulsky G."/>
            <person name="Strassmann J.E."/>
            <person name="Queller D.C."/>
            <person name="Kuspa A."/>
            <person name="Grigoriev I.V."/>
        </authorList>
    </citation>
    <scope>NUCLEOTIDE SEQUENCE [LARGE SCALE GENOMIC DNA]</scope>
    <source>
        <strain evidence="17">QSDP1</strain>
    </source>
</reference>
<keyword evidence="9" id="KW-0508">mRNA splicing</keyword>
<evidence type="ECO:0000256" key="8">
    <source>
        <dbReference type="ARBA" id="ARBA00023125"/>
    </source>
</evidence>
<dbReference type="OrthoDB" id="423462at2759"/>
<gene>
    <name evidence="16" type="ORF">DICPUDRAFT_57704</name>
</gene>
<keyword evidence="3 12" id="KW-0479">Metal-binding</keyword>
<dbReference type="GO" id="GO:0003677">
    <property type="term" value="F:DNA binding"/>
    <property type="evidence" value="ECO:0007669"/>
    <property type="project" value="UniProtKB-KW"/>
</dbReference>
<dbReference type="GO" id="GO:0008270">
    <property type="term" value="F:zinc ion binding"/>
    <property type="evidence" value="ECO:0007669"/>
    <property type="project" value="UniProtKB-KW"/>
</dbReference>
<feature type="compositionally biased region" description="Low complexity" evidence="13">
    <location>
        <begin position="353"/>
        <end position="368"/>
    </location>
</feature>
<dbReference type="VEuPathDB" id="AmoebaDB:DICPUDRAFT_57704"/>
<feature type="compositionally biased region" description="Basic and acidic residues" evidence="13">
    <location>
        <begin position="199"/>
        <end position="292"/>
    </location>
</feature>